<comment type="subcellular location">
    <subcellularLocation>
        <location evidence="1">Nucleus</location>
    </subcellularLocation>
</comment>
<dbReference type="InterPro" id="IPR028819">
    <property type="entry name" value="NCOA1_bHLH"/>
</dbReference>
<dbReference type="InterPro" id="IPR011598">
    <property type="entry name" value="bHLH_dom"/>
</dbReference>
<feature type="region of interest" description="Disordered" evidence="8">
    <location>
        <begin position="1"/>
        <end position="34"/>
    </location>
</feature>
<accession>A0AAN8CG56</accession>
<keyword evidence="7" id="KW-0539">Nucleus</keyword>
<dbReference type="InterPro" id="IPR014920">
    <property type="entry name" value="Nuc_rcpt_coact_Ncoa-typ"/>
</dbReference>
<dbReference type="Gene3D" id="4.10.280.10">
    <property type="entry name" value="Helix-loop-helix DNA-binding domain"/>
    <property type="match status" value="1"/>
</dbReference>
<evidence type="ECO:0000259" key="10">
    <source>
        <dbReference type="PROSITE" id="PS50888"/>
    </source>
</evidence>
<feature type="compositionally biased region" description="Basic and acidic residues" evidence="8">
    <location>
        <begin position="678"/>
        <end position="689"/>
    </location>
</feature>
<evidence type="ECO:0008006" key="13">
    <source>
        <dbReference type="Google" id="ProtNLM"/>
    </source>
</evidence>
<comment type="caution">
    <text evidence="11">The sequence shown here is derived from an EMBL/GenBank/DDBJ whole genome shotgun (WGS) entry which is preliminary data.</text>
</comment>
<feature type="compositionally biased region" description="Basic and acidic residues" evidence="8">
    <location>
        <begin position="582"/>
        <end position="594"/>
    </location>
</feature>
<keyword evidence="3" id="KW-0677">Repeat</keyword>
<dbReference type="GO" id="GO:0045944">
    <property type="term" value="P:positive regulation of transcription by RNA polymerase II"/>
    <property type="evidence" value="ECO:0007669"/>
    <property type="project" value="TreeGrafter"/>
</dbReference>
<feature type="region of interest" description="Disordered" evidence="8">
    <location>
        <begin position="667"/>
        <end position="879"/>
    </location>
</feature>
<evidence type="ECO:0000313" key="11">
    <source>
        <dbReference type="EMBL" id="KAK5903205.1"/>
    </source>
</evidence>
<dbReference type="FunFam" id="3.30.450.20:FF:000007">
    <property type="entry name" value="Nuclear receptor coactivator"/>
    <property type="match status" value="1"/>
</dbReference>
<feature type="region of interest" description="Disordered" evidence="8">
    <location>
        <begin position="371"/>
        <end position="493"/>
    </location>
</feature>
<feature type="compositionally biased region" description="Low complexity" evidence="8">
    <location>
        <begin position="449"/>
        <end position="468"/>
    </location>
</feature>
<feature type="compositionally biased region" description="Low complexity" evidence="8">
    <location>
        <begin position="415"/>
        <end position="432"/>
    </location>
</feature>
<dbReference type="SUPFAM" id="SSF55785">
    <property type="entry name" value="PYP-like sensor domain (PAS domain)"/>
    <property type="match status" value="2"/>
</dbReference>
<feature type="compositionally biased region" description="Pro residues" evidence="8">
    <location>
        <begin position="539"/>
        <end position="549"/>
    </location>
</feature>
<dbReference type="FunFam" id="4.10.280.10:FF:000008">
    <property type="entry name" value="Nuclear receptor coactivator"/>
    <property type="match status" value="1"/>
</dbReference>
<feature type="compositionally biased region" description="Polar residues" evidence="8">
    <location>
        <begin position="1203"/>
        <end position="1215"/>
    </location>
</feature>
<feature type="region of interest" description="Disordered" evidence="8">
    <location>
        <begin position="569"/>
        <end position="610"/>
    </location>
</feature>
<dbReference type="InterPro" id="IPR036638">
    <property type="entry name" value="HLH_DNA-bd_sf"/>
</dbReference>
<feature type="compositionally biased region" description="Polar residues" evidence="8">
    <location>
        <begin position="469"/>
        <end position="480"/>
    </location>
</feature>
<evidence type="ECO:0000313" key="12">
    <source>
        <dbReference type="Proteomes" id="UP001331515"/>
    </source>
</evidence>
<dbReference type="InterPro" id="IPR009110">
    <property type="entry name" value="Nuc_rcpt_coact"/>
</dbReference>
<feature type="compositionally biased region" description="Low complexity" evidence="8">
    <location>
        <begin position="381"/>
        <end position="394"/>
    </location>
</feature>
<dbReference type="GO" id="GO:0046983">
    <property type="term" value="F:protein dimerization activity"/>
    <property type="evidence" value="ECO:0007669"/>
    <property type="project" value="InterPro"/>
</dbReference>
<feature type="compositionally biased region" description="Polar residues" evidence="8">
    <location>
        <begin position="1347"/>
        <end position="1367"/>
    </location>
</feature>
<sequence>MSAVGENPLDPAASESRKRKGSPCDTSGESVEKRRRELECRYIEELAELLSSNMSDIASLSAKPDKCHILKSTVDQIQLMKRRALEKAALLSPDDEVQKSDISSSSQGLVEKEALGPMLLEALDGFFFVVNREGRIVFVSENVTSYLGYAQGELMTSSVYSILHVGDHNEFVRNLLPKSLVNGVPWPQDSARRNSHTFNCRMLKRPPDELDAENTEARQQYEIMQCFTVSQPRSMQEEGEDLQSCLICIACRIPRTQPFSTESFITKQDPTGKIISIETSALRATGRPGWEDLVRKCIYAFFQPQGKESSHAKKLLHEVMTHGTAISPLYRFTLSDGTPLSAQTRCKFCCPPNPDVQPFIMGIHTIDREHNTASSQENTNPSLPTTPSSLIPQTPSLPPPGSNWTSGLAASSLQPPNNNTSPSPHGHSPTTPAGYLTPNRTCPQQGLQSPVDGSSVSGGSRFSMSSPVLQRQASTPTGFSSAKPEGGERWGEDYVKAPLPSASLLGNPRLNQLLDSNGMRAESSNNNNNNNRIHRTASPHPPNPPPSAPQCPASHSTLTERHKILHRLLQDTSPSDASTEEGLNKNDVEIKKEAPASPALSAAKAGSREPQDHQLLRFLLDTDEKDLGDLPPPSALSLQTVRVKVEKRASVDGGSCVSAASSKAPGICISPISSPVGESRRESRRDSRDSTMSGGPVDVDPLSQLLPGLRGAKQGSEDPAPPGRGHKLHSPAPQLHSPAPQLHSPGPQLHSPAPQLHSPAPLLHSPTSQHHSPAPQLQSPLSRSQLKSPSPQLHSPSPQIRLQSPTQLLPGEKSTPRNVNVKREPPGTPNRGLSDGGLQSQTSFDFRSPPTPSQNQNQGDRFQTRKDSSPFPEADVINPFSSTTGLSKMDVGDSQFQALVLSDALSFDGLGIQAPLASPQEQCVPCTLDEVLGPPTTPEGRNDEKALLEQLVSFLSGTDESELAELDKALGIDKLVQGGCFDPNPPTFSTQQLPCPPRGGVPALRLPPNTLRLQLQQRLQGPQQLQNRMSGMTAFPAGTPPHVNIGIRPGVQQPQMPSQQPPLNAQMLAQRQRELYSIQHRQRQMFQQKVLLMRQNLAVAPTKGPPTTPQPQQQQQFTFPPAYSSPMTGKPPTSPSPFSPLSPGAPLDNKLPGRVPLSSPTLMSGVQGQFSSSVNASLQQGLFQQFGGAVVAQADPSFPPEMSPTSPLLSPQNSTSQSPLLQQAPPPGYQSPEMKSWQQTGMSSNSLFGSSGQSAGQAFGQQGVYNNMSITVSMAPRGSGGGSLPAMGQPVGLSNSNLSIVGSVCSDQQVQQVQVFADVQCTVNLVGGDSSYLNAGPIGALAPQKGPQGSQSPAANQKSLLQQLLTE</sequence>
<dbReference type="InterPro" id="IPR056193">
    <property type="entry name" value="bHLH_NCOA1-3"/>
</dbReference>
<dbReference type="PANTHER" id="PTHR10684">
    <property type="entry name" value="NUCLEAR RECEPTOR COACTIVATOR"/>
    <property type="match status" value="1"/>
</dbReference>
<dbReference type="GO" id="GO:0016922">
    <property type="term" value="F:nuclear receptor binding"/>
    <property type="evidence" value="ECO:0007669"/>
    <property type="project" value="InterPro"/>
</dbReference>
<feature type="compositionally biased region" description="Low complexity" evidence="8">
    <location>
        <begin position="595"/>
        <end position="605"/>
    </location>
</feature>
<feature type="region of interest" description="Disordered" evidence="8">
    <location>
        <begin position="1194"/>
        <end position="1254"/>
    </location>
</feature>
<name>A0AAN8CG56_CHAGU</name>
<keyword evidence="12" id="KW-1185">Reference proteome</keyword>
<dbReference type="PROSITE" id="PS50888">
    <property type="entry name" value="BHLH"/>
    <property type="match status" value="1"/>
</dbReference>
<feature type="compositionally biased region" description="Low complexity" evidence="8">
    <location>
        <begin position="1241"/>
        <end position="1254"/>
    </location>
</feature>
<protein>
    <recommendedName>
        <fullName evidence="13">Nuclear receptor coactivator 1</fullName>
    </recommendedName>
</protein>
<comment type="similarity">
    <text evidence="2">Belongs to the SRC/p160 nuclear receptor coactivator family.</text>
</comment>
<dbReference type="InterPro" id="IPR000014">
    <property type="entry name" value="PAS"/>
</dbReference>
<dbReference type="SMART" id="SM01151">
    <property type="entry name" value="DUF1518"/>
    <property type="match status" value="1"/>
</dbReference>
<reference evidence="11 12" key="1">
    <citation type="journal article" date="2023" name="Mol. Biol. Evol.">
        <title>Genomics of Secondarily Temperate Adaptation in the Only Non-Antarctic Icefish.</title>
        <authorList>
            <person name="Rivera-Colon A.G."/>
            <person name="Rayamajhi N."/>
            <person name="Minhas B.F."/>
            <person name="Madrigal G."/>
            <person name="Bilyk K.T."/>
            <person name="Yoon V."/>
            <person name="Hune M."/>
            <person name="Gregory S."/>
            <person name="Cheng C.H.C."/>
            <person name="Catchen J.M."/>
        </authorList>
    </citation>
    <scope>NUCLEOTIDE SEQUENCE [LARGE SCALE GENOMIC DNA]</scope>
    <source>
        <tissue evidence="11">White muscle</tissue>
    </source>
</reference>
<dbReference type="EMBL" id="JAURVH010001531">
    <property type="protein sequence ID" value="KAK5903205.1"/>
    <property type="molecule type" value="Genomic_DNA"/>
</dbReference>
<dbReference type="SUPFAM" id="SSF69125">
    <property type="entry name" value="Nuclear receptor coactivator interlocking domain"/>
    <property type="match status" value="1"/>
</dbReference>
<evidence type="ECO:0000256" key="6">
    <source>
        <dbReference type="ARBA" id="ARBA00023163"/>
    </source>
</evidence>
<dbReference type="Gene3D" id="3.30.450.20">
    <property type="entry name" value="PAS domain"/>
    <property type="match status" value="2"/>
</dbReference>
<feature type="region of interest" description="Disordered" evidence="8">
    <location>
        <begin position="1100"/>
        <end position="1160"/>
    </location>
</feature>
<feature type="compositionally biased region" description="Polar residues" evidence="8">
    <location>
        <begin position="765"/>
        <end position="783"/>
    </location>
</feature>
<dbReference type="Pfam" id="PF14598">
    <property type="entry name" value="PAS_11"/>
    <property type="match status" value="1"/>
</dbReference>
<evidence type="ECO:0000256" key="5">
    <source>
        <dbReference type="ARBA" id="ARBA00023159"/>
    </source>
</evidence>
<feature type="compositionally biased region" description="Low complexity" evidence="8">
    <location>
        <begin position="1110"/>
        <end position="1121"/>
    </location>
</feature>
<keyword evidence="5" id="KW-0010">Activator</keyword>
<feature type="compositionally biased region" description="Low complexity" evidence="8">
    <location>
        <begin position="784"/>
        <end position="799"/>
    </location>
</feature>
<dbReference type="Proteomes" id="UP001331515">
    <property type="component" value="Unassembled WGS sequence"/>
</dbReference>
<proteinExistence type="inferred from homology"/>
<dbReference type="InterPro" id="IPR014935">
    <property type="entry name" value="SRC/p160_LXXLL"/>
</dbReference>
<dbReference type="InterPro" id="IPR013767">
    <property type="entry name" value="PAS_fold"/>
</dbReference>
<dbReference type="Pfam" id="PF08832">
    <property type="entry name" value="SRC-1"/>
    <property type="match status" value="1"/>
</dbReference>
<evidence type="ECO:0000256" key="7">
    <source>
        <dbReference type="ARBA" id="ARBA00023242"/>
    </source>
</evidence>
<organism evidence="11 12">
    <name type="scientific">Champsocephalus gunnari</name>
    <name type="common">Mackerel icefish</name>
    <dbReference type="NCBI Taxonomy" id="52237"/>
    <lineage>
        <taxon>Eukaryota</taxon>
        <taxon>Metazoa</taxon>
        <taxon>Chordata</taxon>
        <taxon>Craniata</taxon>
        <taxon>Vertebrata</taxon>
        <taxon>Euteleostomi</taxon>
        <taxon>Actinopterygii</taxon>
        <taxon>Neopterygii</taxon>
        <taxon>Teleostei</taxon>
        <taxon>Neoteleostei</taxon>
        <taxon>Acanthomorphata</taxon>
        <taxon>Eupercaria</taxon>
        <taxon>Perciformes</taxon>
        <taxon>Notothenioidei</taxon>
        <taxon>Channichthyidae</taxon>
        <taxon>Champsocephalus</taxon>
    </lineage>
</organism>
<dbReference type="PANTHER" id="PTHR10684:SF1">
    <property type="entry name" value="NUCLEAR RECEPTOR COACTIVATOR 1"/>
    <property type="match status" value="1"/>
</dbReference>
<evidence type="ECO:0000256" key="8">
    <source>
        <dbReference type="SAM" id="MobiDB-lite"/>
    </source>
</evidence>
<keyword evidence="6" id="KW-0804">Transcription</keyword>
<feature type="compositionally biased region" description="Polar residues" evidence="8">
    <location>
        <begin position="402"/>
        <end position="414"/>
    </location>
</feature>
<feature type="compositionally biased region" description="Polar residues" evidence="8">
    <location>
        <begin position="438"/>
        <end position="448"/>
    </location>
</feature>
<gene>
    <name evidence="11" type="ORF">CgunFtcFv8_007005</name>
</gene>
<dbReference type="InterPro" id="IPR037077">
    <property type="entry name" value="Nuc_rcpt_coact_Ncoa_int_sf"/>
</dbReference>
<dbReference type="Pfam" id="PF23172">
    <property type="entry name" value="bHLH_NCOA"/>
    <property type="match status" value="1"/>
</dbReference>
<dbReference type="GO" id="GO:0003713">
    <property type="term" value="F:transcription coactivator activity"/>
    <property type="evidence" value="ECO:0007669"/>
    <property type="project" value="InterPro"/>
</dbReference>
<evidence type="ECO:0000256" key="1">
    <source>
        <dbReference type="ARBA" id="ARBA00004123"/>
    </source>
</evidence>
<dbReference type="InterPro" id="IPR035965">
    <property type="entry name" value="PAS-like_dom_sf"/>
</dbReference>
<dbReference type="Gene3D" id="6.10.140.410">
    <property type="match status" value="1"/>
</dbReference>
<feature type="region of interest" description="Disordered" evidence="8">
    <location>
        <begin position="1343"/>
        <end position="1367"/>
    </location>
</feature>
<dbReference type="InterPro" id="IPR010011">
    <property type="entry name" value="NCO_DUF1518"/>
</dbReference>
<dbReference type="CDD" id="cd18948">
    <property type="entry name" value="bHLH-PAS_NCoA1_SRC1"/>
    <property type="match status" value="1"/>
</dbReference>
<feature type="region of interest" description="Disordered" evidence="8">
    <location>
        <begin position="518"/>
        <end position="557"/>
    </location>
</feature>
<dbReference type="PROSITE" id="PS50112">
    <property type="entry name" value="PAS"/>
    <property type="match status" value="1"/>
</dbReference>
<feature type="domain" description="PAS" evidence="9">
    <location>
        <begin position="112"/>
        <end position="183"/>
    </location>
</feature>
<dbReference type="CDD" id="cd00130">
    <property type="entry name" value="PAS"/>
    <property type="match status" value="1"/>
</dbReference>
<evidence type="ECO:0000256" key="3">
    <source>
        <dbReference type="ARBA" id="ARBA00022737"/>
    </source>
</evidence>
<keyword evidence="4" id="KW-0805">Transcription regulation</keyword>
<evidence type="ECO:0000256" key="4">
    <source>
        <dbReference type="ARBA" id="ARBA00023015"/>
    </source>
</evidence>
<evidence type="ECO:0000256" key="2">
    <source>
        <dbReference type="ARBA" id="ARBA00009933"/>
    </source>
</evidence>
<dbReference type="Pfam" id="PF08815">
    <property type="entry name" value="Nuc_rec_co-act"/>
    <property type="match status" value="1"/>
</dbReference>
<dbReference type="Pfam" id="PF00989">
    <property type="entry name" value="PAS"/>
    <property type="match status" value="1"/>
</dbReference>
<dbReference type="SMART" id="SM00091">
    <property type="entry name" value="PAS"/>
    <property type="match status" value="1"/>
</dbReference>
<dbReference type="InterPro" id="IPR017426">
    <property type="entry name" value="Nuclear_rcpt_coactivator"/>
</dbReference>
<feature type="domain" description="BHLH" evidence="10">
    <location>
        <begin position="23"/>
        <end position="80"/>
    </location>
</feature>
<dbReference type="GO" id="GO:0005634">
    <property type="term" value="C:nucleus"/>
    <property type="evidence" value="ECO:0007669"/>
    <property type="project" value="UniProtKB-SubCell"/>
</dbReference>
<dbReference type="GO" id="GO:0032870">
    <property type="term" value="P:cellular response to hormone stimulus"/>
    <property type="evidence" value="ECO:0007669"/>
    <property type="project" value="TreeGrafter"/>
</dbReference>
<evidence type="ECO:0000259" key="9">
    <source>
        <dbReference type="PROSITE" id="PS50112"/>
    </source>
</evidence>